<keyword evidence="7" id="KW-0808">Transferase</keyword>
<dbReference type="RefSeq" id="WP_390325955.1">
    <property type="nucleotide sequence ID" value="NZ_JBHRTP010000024.1"/>
</dbReference>
<keyword evidence="2" id="KW-0663">Pyridoxal phosphate</keyword>
<dbReference type="InterPro" id="IPR015422">
    <property type="entry name" value="PyrdxlP-dep_Trfase_small"/>
</dbReference>
<dbReference type="Pfam" id="PF00392">
    <property type="entry name" value="GntR"/>
    <property type="match status" value="1"/>
</dbReference>
<feature type="domain" description="HTH gntR-type" evidence="6">
    <location>
        <begin position="18"/>
        <end position="86"/>
    </location>
</feature>
<evidence type="ECO:0000256" key="3">
    <source>
        <dbReference type="ARBA" id="ARBA00023015"/>
    </source>
</evidence>
<evidence type="ECO:0000256" key="4">
    <source>
        <dbReference type="ARBA" id="ARBA00023125"/>
    </source>
</evidence>
<dbReference type="PANTHER" id="PTHR46577:SF2">
    <property type="entry name" value="TRANSCRIPTIONAL REGULATORY PROTEIN"/>
    <property type="match status" value="1"/>
</dbReference>
<dbReference type="InterPro" id="IPR036388">
    <property type="entry name" value="WH-like_DNA-bd_sf"/>
</dbReference>
<organism evidence="7 8">
    <name type="scientific">Undibacterium arcticum</name>
    <dbReference type="NCBI Taxonomy" id="1762892"/>
    <lineage>
        <taxon>Bacteria</taxon>
        <taxon>Pseudomonadati</taxon>
        <taxon>Pseudomonadota</taxon>
        <taxon>Betaproteobacteria</taxon>
        <taxon>Burkholderiales</taxon>
        <taxon>Oxalobacteraceae</taxon>
        <taxon>Undibacterium</taxon>
    </lineage>
</organism>
<evidence type="ECO:0000256" key="2">
    <source>
        <dbReference type="ARBA" id="ARBA00022898"/>
    </source>
</evidence>
<comment type="similarity">
    <text evidence="1">In the C-terminal section; belongs to the class-I pyridoxal-phosphate-dependent aminotransferase family.</text>
</comment>
<dbReference type="PANTHER" id="PTHR46577">
    <property type="entry name" value="HTH-TYPE TRANSCRIPTIONAL REGULATORY PROTEIN GABR"/>
    <property type="match status" value="1"/>
</dbReference>
<evidence type="ECO:0000259" key="6">
    <source>
        <dbReference type="PROSITE" id="PS50949"/>
    </source>
</evidence>
<accession>A0ABV7F3Q6</accession>
<dbReference type="PRINTS" id="PR00035">
    <property type="entry name" value="HTHGNTR"/>
</dbReference>
<keyword evidence="5" id="KW-0804">Transcription</keyword>
<dbReference type="Gene3D" id="3.90.1150.10">
    <property type="entry name" value="Aspartate Aminotransferase, domain 1"/>
    <property type="match status" value="1"/>
</dbReference>
<dbReference type="Gene3D" id="3.40.640.10">
    <property type="entry name" value="Type I PLP-dependent aspartate aminotransferase-like (Major domain)"/>
    <property type="match status" value="1"/>
</dbReference>
<sequence length="482" mass="53373">MTLPPTQPTALISRGSGESLVEQIVRSITSRIDDKLLRTAARMPSIRQFAEQYKVSRFTVVEAYDRLVANGYLESRRGSGFFVRERAQMMAASRSGQDTDPRPTQQLDVVWLIRNMFRQLPPQKMPGTGLLPNDWLDGELIANGLRAVSRQNQNPLLQYGTPQGFLPLRQQLQLKLAELEIAATPDQIVTTSGVTQALDLVAREFTQPGDTIFVDDPAWFLMFGSFATLGAKVVGIPRLADGPDVAKLAELAALHKPRLYVVNSVLHNPTSTSLSAAKAFQVLRIAAEHDITIVEDDIYCDMHPGPAVQPATRLATLDQLQRVIYLGGFSKTLAANLRVGFIATSHELAQRLSDRKMLTTLTTTEIGERVVYKILSEGHYRKHVDRIRAKLDTMRGKAIRQLERAGLTIDAPTPAGMFVWVDTGCDTNVLTERAMAEGYLLAPGSLFSPNQLPSTRMRVNVATMSDPGLLQFLERESAKLRQ</sequence>
<dbReference type="SMART" id="SM00345">
    <property type="entry name" value="HTH_GNTR"/>
    <property type="match status" value="1"/>
</dbReference>
<dbReference type="InterPro" id="IPR015424">
    <property type="entry name" value="PyrdxlP-dep_Trfase"/>
</dbReference>
<keyword evidence="8" id="KW-1185">Reference proteome</keyword>
<dbReference type="GO" id="GO:0008483">
    <property type="term" value="F:transaminase activity"/>
    <property type="evidence" value="ECO:0007669"/>
    <property type="project" value="UniProtKB-KW"/>
</dbReference>
<keyword evidence="3" id="KW-0805">Transcription regulation</keyword>
<dbReference type="SUPFAM" id="SSF53383">
    <property type="entry name" value="PLP-dependent transferases"/>
    <property type="match status" value="1"/>
</dbReference>
<name>A0ABV7F3Q6_9BURK</name>
<dbReference type="InterPro" id="IPR015421">
    <property type="entry name" value="PyrdxlP-dep_Trfase_major"/>
</dbReference>
<evidence type="ECO:0000256" key="5">
    <source>
        <dbReference type="ARBA" id="ARBA00023163"/>
    </source>
</evidence>
<dbReference type="Proteomes" id="UP001595530">
    <property type="component" value="Unassembled WGS sequence"/>
</dbReference>
<dbReference type="InterPro" id="IPR036390">
    <property type="entry name" value="WH_DNA-bd_sf"/>
</dbReference>
<dbReference type="EMBL" id="JBHRTP010000024">
    <property type="protein sequence ID" value="MFC3108165.1"/>
    <property type="molecule type" value="Genomic_DNA"/>
</dbReference>
<dbReference type="InterPro" id="IPR000524">
    <property type="entry name" value="Tscrpt_reg_HTH_GntR"/>
</dbReference>
<keyword evidence="4" id="KW-0238">DNA-binding</keyword>
<protein>
    <submittedName>
        <fullName evidence="7">PLP-dependent aminotransferase family protein</fullName>
    </submittedName>
</protein>
<proteinExistence type="inferred from homology"/>
<evidence type="ECO:0000256" key="1">
    <source>
        <dbReference type="ARBA" id="ARBA00005384"/>
    </source>
</evidence>
<dbReference type="Pfam" id="PF00155">
    <property type="entry name" value="Aminotran_1_2"/>
    <property type="match status" value="1"/>
</dbReference>
<gene>
    <name evidence="7" type="ORF">ACFOFO_09355</name>
</gene>
<evidence type="ECO:0000313" key="8">
    <source>
        <dbReference type="Proteomes" id="UP001595530"/>
    </source>
</evidence>
<dbReference type="InterPro" id="IPR051446">
    <property type="entry name" value="HTH_trans_reg/aminotransferase"/>
</dbReference>
<keyword evidence="7" id="KW-0032">Aminotransferase</keyword>
<dbReference type="CDD" id="cd00609">
    <property type="entry name" value="AAT_like"/>
    <property type="match status" value="1"/>
</dbReference>
<dbReference type="Gene3D" id="1.10.10.10">
    <property type="entry name" value="Winged helix-like DNA-binding domain superfamily/Winged helix DNA-binding domain"/>
    <property type="match status" value="1"/>
</dbReference>
<dbReference type="SUPFAM" id="SSF46785">
    <property type="entry name" value="Winged helix' DNA-binding domain"/>
    <property type="match status" value="1"/>
</dbReference>
<comment type="caution">
    <text evidence="7">The sequence shown here is derived from an EMBL/GenBank/DDBJ whole genome shotgun (WGS) entry which is preliminary data.</text>
</comment>
<dbReference type="PROSITE" id="PS50949">
    <property type="entry name" value="HTH_GNTR"/>
    <property type="match status" value="1"/>
</dbReference>
<dbReference type="InterPro" id="IPR004839">
    <property type="entry name" value="Aminotransferase_I/II_large"/>
</dbReference>
<reference evidence="8" key="1">
    <citation type="journal article" date="2019" name="Int. J. Syst. Evol. Microbiol.">
        <title>The Global Catalogue of Microorganisms (GCM) 10K type strain sequencing project: providing services to taxonomists for standard genome sequencing and annotation.</title>
        <authorList>
            <consortium name="The Broad Institute Genomics Platform"/>
            <consortium name="The Broad Institute Genome Sequencing Center for Infectious Disease"/>
            <person name="Wu L."/>
            <person name="Ma J."/>
        </authorList>
    </citation>
    <scope>NUCLEOTIDE SEQUENCE [LARGE SCALE GENOMIC DNA]</scope>
    <source>
        <strain evidence="8">KCTC 42986</strain>
    </source>
</reference>
<dbReference type="CDD" id="cd07377">
    <property type="entry name" value="WHTH_GntR"/>
    <property type="match status" value="1"/>
</dbReference>
<evidence type="ECO:0000313" key="7">
    <source>
        <dbReference type="EMBL" id="MFC3108165.1"/>
    </source>
</evidence>